<keyword evidence="4" id="KW-1185">Reference proteome</keyword>
<accession>A0A914XC67</accession>
<reference evidence="5" key="1">
    <citation type="submission" date="2022-11" db="UniProtKB">
        <authorList>
            <consortium name="WormBaseParasite"/>
        </authorList>
    </citation>
    <scope>IDENTIFICATION</scope>
</reference>
<dbReference type="PROSITE" id="PS50158">
    <property type="entry name" value="ZF_CCHC"/>
    <property type="match status" value="1"/>
</dbReference>
<dbReference type="GO" id="GO:0003676">
    <property type="term" value="F:nucleic acid binding"/>
    <property type="evidence" value="ECO:0007669"/>
    <property type="project" value="InterPro"/>
</dbReference>
<feature type="compositionally biased region" description="Polar residues" evidence="2">
    <location>
        <begin position="578"/>
        <end position="589"/>
    </location>
</feature>
<dbReference type="Proteomes" id="UP000887566">
    <property type="component" value="Unplaced"/>
</dbReference>
<evidence type="ECO:0000313" key="5">
    <source>
        <dbReference type="WBParaSite" id="PSAMB.scaffold779size41452.g8608.t1"/>
    </source>
</evidence>
<evidence type="ECO:0000256" key="1">
    <source>
        <dbReference type="PROSITE-ProRule" id="PRU00047"/>
    </source>
</evidence>
<dbReference type="GO" id="GO:0019899">
    <property type="term" value="F:enzyme binding"/>
    <property type="evidence" value="ECO:0007669"/>
    <property type="project" value="UniProtKB-ARBA"/>
</dbReference>
<dbReference type="InterPro" id="IPR001878">
    <property type="entry name" value="Znf_CCHC"/>
</dbReference>
<dbReference type="InterPro" id="IPR036875">
    <property type="entry name" value="Znf_CCHC_sf"/>
</dbReference>
<dbReference type="PANTHER" id="PTHR33223:SF6">
    <property type="entry name" value="CCHC-TYPE DOMAIN-CONTAINING PROTEIN"/>
    <property type="match status" value="1"/>
</dbReference>
<sequence length="892" mass="99638">MRRGHNQPSSKCQLAIPQHLTHQVRSQLEAAAQAKGFSGSVEEYWTVLKQREKASATSSTNIAKPKLDWDDADVASTLNDPEEDQHPPGNQPHTPPQVRQIQDTAAHSLLHFTTPPQAPQGYQTPSAQQNPPIFSTPLQEPITQQQLKQPTKIQGQSNAMELEELTNAVTAATSKLDTLSAAIHRNQMDTIAAPGLSPPFFYGYFTENFKDFLRQFDTYALRLNLSNDHKLQTLPSYLQGQAAIIYASLPEEAKNKASGATYQRLRDALSNKFITKDTRAYAQRTLAARKQMPNESFAKYVLAMQLAFNNAYPELRSDDDAMETIRTQQLLHAICIGATDNVGAFLINKAPETLEEAVSLVNRFEMYKLNRKDTSADAINRLERKLDNLCKERGRTKVLAFECNATGEDRFYSSQRPVSNQHNNQGGNRQNNGFQNGRGRNQGRNSRGSAECFYCGRYGHRAYSCFKNPASPQYKGQPQAQTTYQQPNAAYAITSGSGPQQAITYYPQQDPRARPTYAVNTIASSGAHSTANYGCTITRQQQRPYSKPAVQSSVSQAIDSSFYGHQTDRHNSPWGKASNPNQESPTYLHTPQAKYPVAPSLHRKRSVDSLTSFYESDEEATRNGRHNNECYSICQVPIQGNQAKNCINLKAWPGSVKEACVIEKQSNWASHVVRDAGQTSKTTTLEGLYNPATESARNREALHVNSEEALENFENRRTKVWHALKSHSSDIMHKLQVPNIPVSSTEKPPKSKICSPLSRLLTITAVTFIVFNCFLPTIALDVMGNGPMLCHSKRHAAFSLPEQRSCANVEISLSREENVRLALYKHNHVAYQTKAHLCKAKHIIKRVFTYFFNTEHLFEDETQSLTVNEADCIAMINFKTAGAMGNMVKIAD</sequence>
<dbReference type="WBParaSite" id="PSAMB.scaffold779size41452.g8608.t1">
    <property type="protein sequence ID" value="PSAMB.scaffold779size41452.g8608.t1"/>
    <property type="gene ID" value="PSAMB.scaffold779size41452.g8608"/>
</dbReference>
<dbReference type="SUPFAM" id="SSF57756">
    <property type="entry name" value="Retrovirus zinc finger-like domains"/>
    <property type="match status" value="1"/>
</dbReference>
<dbReference type="AlphaFoldDB" id="A0A914XC67"/>
<protein>
    <submittedName>
        <fullName evidence="5">CCHC-type domain-containing protein</fullName>
    </submittedName>
</protein>
<name>A0A914XC67_9BILA</name>
<evidence type="ECO:0000256" key="2">
    <source>
        <dbReference type="SAM" id="MobiDB-lite"/>
    </source>
</evidence>
<feature type="region of interest" description="Disordered" evidence="2">
    <location>
        <begin position="76"/>
        <end position="98"/>
    </location>
</feature>
<organism evidence="4 5">
    <name type="scientific">Plectus sambesii</name>
    <dbReference type="NCBI Taxonomy" id="2011161"/>
    <lineage>
        <taxon>Eukaryota</taxon>
        <taxon>Metazoa</taxon>
        <taxon>Ecdysozoa</taxon>
        <taxon>Nematoda</taxon>
        <taxon>Chromadorea</taxon>
        <taxon>Plectida</taxon>
        <taxon>Plectina</taxon>
        <taxon>Plectoidea</taxon>
        <taxon>Plectidae</taxon>
        <taxon>Plectus</taxon>
    </lineage>
</organism>
<dbReference type="Gene3D" id="4.10.60.10">
    <property type="entry name" value="Zinc finger, CCHC-type"/>
    <property type="match status" value="1"/>
</dbReference>
<keyword evidence="1" id="KW-0479">Metal-binding</keyword>
<keyword evidence="1" id="KW-0863">Zinc-finger</keyword>
<feature type="compositionally biased region" description="Polar residues" evidence="2">
    <location>
        <begin position="120"/>
        <end position="137"/>
    </location>
</feature>
<evidence type="ECO:0000259" key="3">
    <source>
        <dbReference type="PROSITE" id="PS50158"/>
    </source>
</evidence>
<dbReference type="GO" id="GO:0008270">
    <property type="term" value="F:zinc ion binding"/>
    <property type="evidence" value="ECO:0007669"/>
    <property type="project" value="UniProtKB-KW"/>
</dbReference>
<keyword evidence="1" id="KW-0862">Zinc</keyword>
<dbReference type="InterPro" id="IPR005162">
    <property type="entry name" value="Retrotrans_gag_dom"/>
</dbReference>
<feature type="region of interest" description="Disordered" evidence="2">
    <location>
        <begin position="112"/>
        <end position="137"/>
    </location>
</feature>
<dbReference type="Pfam" id="PF03732">
    <property type="entry name" value="Retrotrans_gag"/>
    <property type="match status" value="1"/>
</dbReference>
<proteinExistence type="predicted"/>
<dbReference type="PANTHER" id="PTHR33223">
    <property type="entry name" value="CCHC-TYPE DOMAIN-CONTAINING PROTEIN"/>
    <property type="match status" value="1"/>
</dbReference>
<evidence type="ECO:0000313" key="4">
    <source>
        <dbReference type="Proteomes" id="UP000887566"/>
    </source>
</evidence>
<feature type="region of interest" description="Disordered" evidence="2">
    <location>
        <begin position="563"/>
        <end position="589"/>
    </location>
</feature>
<feature type="domain" description="CCHC-type" evidence="3">
    <location>
        <begin position="452"/>
        <end position="465"/>
    </location>
</feature>
<feature type="region of interest" description="Disordered" evidence="2">
    <location>
        <begin position="412"/>
        <end position="447"/>
    </location>
</feature>
<feature type="compositionally biased region" description="Low complexity" evidence="2">
    <location>
        <begin position="420"/>
        <end position="447"/>
    </location>
</feature>